<reference evidence="1 2" key="1">
    <citation type="journal article" date="2019" name="Sci. Rep.">
        <title>Orb-weaving spider Araneus ventricosus genome elucidates the spidroin gene catalogue.</title>
        <authorList>
            <person name="Kono N."/>
            <person name="Nakamura H."/>
            <person name="Ohtoshi R."/>
            <person name="Moran D.A.P."/>
            <person name="Shinohara A."/>
            <person name="Yoshida Y."/>
            <person name="Fujiwara M."/>
            <person name="Mori M."/>
            <person name="Tomita M."/>
            <person name="Arakawa K."/>
        </authorList>
    </citation>
    <scope>NUCLEOTIDE SEQUENCE [LARGE SCALE GENOMIC DNA]</scope>
</reference>
<dbReference type="AlphaFoldDB" id="A0A4Y2WLY6"/>
<accession>A0A4Y2WLY6</accession>
<dbReference type="EMBL" id="BGPR01063288">
    <property type="protein sequence ID" value="GBO38523.1"/>
    <property type="molecule type" value="Genomic_DNA"/>
</dbReference>
<dbReference type="Proteomes" id="UP000499080">
    <property type="component" value="Unassembled WGS sequence"/>
</dbReference>
<name>A0A4Y2WLY6_ARAVE</name>
<gene>
    <name evidence="1" type="ORF">AVEN_236865_1</name>
</gene>
<proteinExistence type="predicted"/>
<keyword evidence="2" id="KW-1185">Reference proteome</keyword>
<comment type="caution">
    <text evidence="1">The sequence shown here is derived from an EMBL/GenBank/DDBJ whole genome shotgun (WGS) entry which is preliminary data.</text>
</comment>
<feature type="non-terminal residue" evidence="1">
    <location>
        <position position="1"/>
    </location>
</feature>
<evidence type="ECO:0000313" key="1">
    <source>
        <dbReference type="EMBL" id="GBO38523.1"/>
    </source>
</evidence>
<organism evidence="1 2">
    <name type="scientific">Araneus ventricosus</name>
    <name type="common">Orbweaver spider</name>
    <name type="synonym">Epeira ventricosa</name>
    <dbReference type="NCBI Taxonomy" id="182803"/>
    <lineage>
        <taxon>Eukaryota</taxon>
        <taxon>Metazoa</taxon>
        <taxon>Ecdysozoa</taxon>
        <taxon>Arthropoda</taxon>
        <taxon>Chelicerata</taxon>
        <taxon>Arachnida</taxon>
        <taxon>Araneae</taxon>
        <taxon>Araneomorphae</taxon>
        <taxon>Entelegynae</taxon>
        <taxon>Araneoidea</taxon>
        <taxon>Araneidae</taxon>
        <taxon>Araneus</taxon>
    </lineage>
</organism>
<sequence>AQMQVILFKAAEMTKTRWKAGAADMMETRWEAGAADMTETTWKAGAAAMIEERGIVWSRQVDRNKMKMQEQQR</sequence>
<protein>
    <submittedName>
        <fullName evidence="1">Uncharacterized protein</fullName>
    </submittedName>
</protein>
<evidence type="ECO:0000313" key="2">
    <source>
        <dbReference type="Proteomes" id="UP000499080"/>
    </source>
</evidence>